<feature type="region of interest" description="Disordered" evidence="2">
    <location>
        <begin position="345"/>
        <end position="369"/>
    </location>
</feature>
<organism evidence="4 5">
    <name type="scientific">Janibacter terrae</name>
    <dbReference type="NCBI Taxonomy" id="103817"/>
    <lineage>
        <taxon>Bacteria</taxon>
        <taxon>Bacillati</taxon>
        <taxon>Actinomycetota</taxon>
        <taxon>Actinomycetes</taxon>
        <taxon>Micrococcales</taxon>
        <taxon>Intrasporangiaceae</taxon>
        <taxon>Janibacter</taxon>
    </lineage>
</organism>
<dbReference type="PANTHER" id="PTHR43022:SF1">
    <property type="entry name" value="PROTEIN SMF"/>
    <property type="match status" value="1"/>
</dbReference>
<accession>A0ABZ2FFV0</accession>
<dbReference type="SUPFAM" id="SSF102405">
    <property type="entry name" value="MCP/YpsA-like"/>
    <property type="match status" value="1"/>
</dbReference>
<dbReference type="PANTHER" id="PTHR43022">
    <property type="entry name" value="PROTEIN SMF"/>
    <property type="match status" value="1"/>
</dbReference>
<protein>
    <submittedName>
        <fullName evidence="4">DNA-protecting protein DprA</fullName>
    </submittedName>
</protein>
<reference evidence="4 5" key="1">
    <citation type="submission" date="2022-09" db="EMBL/GenBank/DDBJ databases">
        <title>Complete genome sequence of Janibacter terrae strain COS04-44, PCL-degrading bacteria isolated from oil spilled coast.</title>
        <authorList>
            <person name="Park H."/>
            <person name="Kim J.Y."/>
            <person name="An S.H."/>
            <person name="Lee C.M."/>
            <person name="Weon H.-Y."/>
        </authorList>
    </citation>
    <scope>NUCLEOTIDE SEQUENCE [LARGE SCALE GENOMIC DNA]</scope>
    <source>
        <strain evidence="4 5">COS04-44</strain>
    </source>
</reference>
<evidence type="ECO:0000256" key="2">
    <source>
        <dbReference type="SAM" id="MobiDB-lite"/>
    </source>
</evidence>
<proteinExistence type="inferred from homology"/>
<dbReference type="InterPro" id="IPR003488">
    <property type="entry name" value="DprA"/>
</dbReference>
<comment type="similarity">
    <text evidence="1">Belongs to the DprA/Smf family.</text>
</comment>
<dbReference type="Pfam" id="PF02481">
    <property type="entry name" value="DNA_processg_A"/>
    <property type="match status" value="1"/>
</dbReference>
<sequence length="369" mass="38052">MECLRFSSEFTPGPGEGEGLVAMPGAPAVVVPGEWKDPVMVALADYASDERTARVMLSMMIEPADRTVGRLLRREGAVETLRLLDAGGSMPGVRAEEASILHHTAQQFASRGGFGDDLAGVLDGSSAPLIPGDAHWPVSVDALGDRAPFVLWAKGATSFLASRQEDRVTITGSRASTSYGDLVAGELARDASNAEQIVVSGGAYGIDGAAHRAALGSGGQTIAVMPGGLDRLSPAGHRDMLERMGDVGLLVSEMPPGSAPTRHRFLARGRLLAALSSTTMIVEAGARSGTLYVAREAHALGRGVGAVPGPVTSAASTGTHLLLSEGTAALVTGHHDLAALTSDRRQAPARTTGLSALDSVEQERPGRSL</sequence>
<dbReference type="InterPro" id="IPR057666">
    <property type="entry name" value="DrpA_SLOG"/>
</dbReference>
<name>A0ABZ2FFV0_9MICO</name>
<gene>
    <name evidence="4" type="ORF">N5P18_03875</name>
</gene>
<evidence type="ECO:0000259" key="3">
    <source>
        <dbReference type="Pfam" id="PF02481"/>
    </source>
</evidence>
<evidence type="ECO:0000313" key="4">
    <source>
        <dbReference type="EMBL" id="WWF06021.1"/>
    </source>
</evidence>
<dbReference type="Proteomes" id="UP001381003">
    <property type="component" value="Chromosome"/>
</dbReference>
<feature type="domain" description="Smf/DprA SLOG" evidence="3">
    <location>
        <begin position="130"/>
        <end position="338"/>
    </location>
</feature>
<dbReference type="EMBL" id="CP104874">
    <property type="protein sequence ID" value="WWF06021.1"/>
    <property type="molecule type" value="Genomic_DNA"/>
</dbReference>
<dbReference type="RefSeq" id="WP_338538730.1">
    <property type="nucleotide sequence ID" value="NZ_CP104874.1"/>
</dbReference>
<evidence type="ECO:0000256" key="1">
    <source>
        <dbReference type="ARBA" id="ARBA00006525"/>
    </source>
</evidence>
<keyword evidence="5" id="KW-1185">Reference proteome</keyword>
<dbReference type="Gene3D" id="3.40.50.450">
    <property type="match status" value="1"/>
</dbReference>
<evidence type="ECO:0000313" key="5">
    <source>
        <dbReference type="Proteomes" id="UP001381003"/>
    </source>
</evidence>